<proteinExistence type="predicted"/>
<protein>
    <submittedName>
        <fullName evidence="1">HEAT repeat domain-containing protein</fullName>
    </submittedName>
</protein>
<name>A0ABT4Q4T5_9BACL</name>
<keyword evidence="2" id="KW-1185">Reference proteome</keyword>
<gene>
    <name evidence="1" type="ORF">O9H85_05295</name>
</gene>
<dbReference type="InterPro" id="IPR004155">
    <property type="entry name" value="PBS_lyase_HEAT"/>
</dbReference>
<dbReference type="PANTHER" id="PTHR12697:SF38">
    <property type="entry name" value="PBS LYASE HEAT DOMAIN PROTEIN REPEAT-CONTAINING PROTEIN"/>
    <property type="match status" value="1"/>
</dbReference>
<dbReference type="InterPro" id="IPR016024">
    <property type="entry name" value="ARM-type_fold"/>
</dbReference>
<dbReference type="Gene3D" id="2.60.120.620">
    <property type="entry name" value="q2cbj1_9rhob like domain"/>
    <property type="match status" value="1"/>
</dbReference>
<reference evidence="1 2" key="1">
    <citation type="submission" date="2022-12" db="EMBL/GenBank/DDBJ databases">
        <title>Draft genome sequence of Paenibacillus sp. dW9.</title>
        <authorList>
            <person name="Choi E.-W."/>
            <person name="Kim D.-U."/>
        </authorList>
    </citation>
    <scope>NUCLEOTIDE SEQUENCE [LARGE SCALE GENOMIC DNA]</scope>
    <source>
        <strain evidence="2">dW9</strain>
    </source>
</reference>
<comment type="caution">
    <text evidence="1">The sequence shown here is derived from an EMBL/GenBank/DDBJ whole genome shotgun (WGS) entry which is preliminary data.</text>
</comment>
<evidence type="ECO:0000313" key="1">
    <source>
        <dbReference type="EMBL" id="MCZ8511844.1"/>
    </source>
</evidence>
<accession>A0ABT4Q4T5</accession>
<dbReference type="Gene3D" id="1.25.10.10">
    <property type="entry name" value="Leucine-rich Repeat Variant"/>
    <property type="match status" value="1"/>
</dbReference>
<dbReference type="SMART" id="SM00567">
    <property type="entry name" value="EZ_HEAT"/>
    <property type="match status" value="5"/>
</dbReference>
<dbReference type="Pfam" id="PF05721">
    <property type="entry name" value="PhyH"/>
    <property type="match status" value="1"/>
</dbReference>
<dbReference type="SUPFAM" id="SSF51197">
    <property type="entry name" value="Clavaminate synthase-like"/>
    <property type="match status" value="1"/>
</dbReference>
<evidence type="ECO:0000313" key="2">
    <source>
        <dbReference type="Proteomes" id="UP001527882"/>
    </source>
</evidence>
<dbReference type="PANTHER" id="PTHR12697">
    <property type="entry name" value="PBS LYASE HEAT-LIKE PROTEIN"/>
    <property type="match status" value="1"/>
</dbReference>
<organism evidence="1 2">
    <name type="scientific">Paenibacillus gyeongsangnamensis</name>
    <dbReference type="NCBI Taxonomy" id="3388067"/>
    <lineage>
        <taxon>Bacteria</taxon>
        <taxon>Bacillati</taxon>
        <taxon>Bacillota</taxon>
        <taxon>Bacilli</taxon>
        <taxon>Bacillales</taxon>
        <taxon>Paenibacillaceae</taxon>
        <taxon>Paenibacillus</taxon>
    </lineage>
</organism>
<dbReference type="Pfam" id="PF13646">
    <property type="entry name" value="HEAT_2"/>
    <property type="match status" value="1"/>
</dbReference>
<sequence>MSSPVQVLLTDEQMRKFITEGFLILKTDFPEEFHKRLTEQLNEVYEKEGNPGNNLLPRIRDLQKVFDHPVVTGALTSVLGPNYMMHTHRHGHFNASPKAGGWHKDSYWGYKRMRNHHPWWAMVMYFPQDTPVELGPTGVMPGTQNYESRTFESDESEGEQVASGKAGTFALIHYDIWHRSTPNIIGQPRYMLKFEFMRTEAPSAPSWDCIDPEWKQPASFSTKIVEHENMWKETWNWLSGRIGSLANTAQADSEKVQETARQLEDAFEPTALNAAYALACMGTAGVQALQQALRHDSVKVSRLAAYGLSAAGAEAVPMLEAALSEKRPETVVHAVFALGELRHLASSVLPKLTALLKPSTDVVVRQAVVEALSMIAVPVDQAVDGLIRCLQDEDVQVRFMAGLSLARLGAAADAAVPALEAALEDDNRYVRGHAAEALYYIGTNAAKDVLIRFLFNSRWCPSTTPQSTFYP</sequence>
<dbReference type="InterPro" id="IPR008775">
    <property type="entry name" value="Phytyl_CoA_dOase-like"/>
</dbReference>
<dbReference type="InterPro" id="IPR011989">
    <property type="entry name" value="ARM-like"/>
</dbReference>
<dbReference type="RefSeq" id="WP_269880243.1">
    <property type="nucleotide sequence ID" value="NZ_JAQAGZ010000003.1"/>
</dbReference>
<dbReference type="Proteomes" id="UP001527882">
    <property type="component" value="Unassembled WGS sequence"/>
</dbReference>
<dbReference type="EMBL" id="JAQAGZ010000003">
    <property type="protein sequence ID" value="MCZ8511844.1"/>
    <property type="molecule type" value="Genomic_DNA"/>
</dbReference>
<dbReference type="SUPFAM" id="SSF48371">
    <property type="entry name" value="ARM repeat"/>
    <property type="match status" value="1"/>
</dbReference>